<sequence>MSQPLAPNRIHSLPVQVNYHLPSSTQTFTTVFEAPQPVYVHPNAASTSDDEVWGSIYLKTVIHGVVLARHVLSFSTHTSPPASTQTHPSYPGTPDLSVYILDARETYLRRSRASSPFPSHLRPSSPAESSVHIPQVWTGKGLISWALDEPGQGKNLITGRLIRSREFTRIIKTQGMNPMEALMIFEEWEEESWGIEISLGLKSGTSGSFGIHPQIREVMAMDNDLRRSSSSPSSEAEPIVVSHSSTRKSYDTSSTHERVREPSPEKERKSESPDATPRASALVKRQSSVKRKSEPRKRLASVDVNRSSSRSGVEGQSSDSESFPKDLPAEAYTKPEHLTKEQAQRLLESPAFLGLLEKLTGEPVGGKRKAEGHVGGSSKKVKPNPKSEGKKDENTLKCYNCGRTKSAVWRQKTMEDGKSVRVCNACGLYWNKLGQMRPPTLWQGVDEDVRAFSKKKETQTPPAPRMDAHSAPSTSHQLHNHHNRHSTSSTSSLNVSGFKRTLSVVAEKEAQRIASLRTKPRQTSNLHLSTKPTMTSPIRGPTPSRSLRNSRWNPDAHGASSPGGWAQSMDVQIPNNEGFNPVDYTESRGILETIEDESPNAAIRRILGTDMALQALQMPLSDDTKHSSSWETDLSHFFQIPTDANTSSDQLRPHESSDDDALSLLFHRTSSHDVFRSSSPPFDFSQLPPSSPPAMPSSLSHSALLDSSPEYSPAEPSPDISKTPRKNNPKMSLTPRSARKAARDAKQAQAYIQSHHQIQSGSSQTMETSDDPFDITSLFHAEDGGAMDALTQILSGLSNGVTGQGNEQDIWGTLQGFTT</sequence>
<feature type="compositionally biased region" description="Basic residues" evidence="2">
    <location>
        <begin position="287"/>
        <end position="299"/>
    </location>
</feature>
<dbReference type="AlphaFoldDB" id="A0A4Q1BNB3"/>
<dbReference type="CDD" id="cd00202">
    <property type="entry name" value="ZnF_GATA"/>
    <property type="match status" value="1"/>
</dbReference>
<dbReference type="VEuPathDB" id="FungiDB:TREMEDRAFT_61019"/>
<evidence type="ECO:0000313" key="4">
    <source>
        <dbReference type="EMBL" id="RXK39353.1"/>
    </source>
</evidence>
<dbReference type="EMBL" id="SDIL01000033">
    <property type="protein sequence ID" value="RXK39353.1"/>
    <property type="molecule type" value="Genomic_DNA"/>
</dbReference>
<feature type="compositionally biased region" description="Low complexity" evidence="2">
    <location>
        <begin position="696"/>
        <end position="718"/>
    </location>
</feature>
<keyword evidence="1" id="KW-0863">Zinc-finger</keyword>
<evidence type="ECO:0000256" key="1">
    <source>
        <dbReference type="PROSITE-ProRule" id="PRU00094"/>
    </source>
</evidence>
<keyword evidence="1" id="KW-0479">Metal-binding</keyword>
<keyword evidence="1" id="KW-0862">Zinc</keyword>
<feature type="compositionally biased region" description="Low complexity" evidence="2">
    <location>
        <begin position="747"/>
        <end position="764"/>
    </location>
</feature>
<feature type="region of interest" description="Disordered" evidence="2">
    <location>
        <begin position="677"/>
        <end position="770"/>
    </location>
</feature>
<reference evidence="4 5" key="1">
    <citation type="submission" date="2016-06" db="EMBL/GenBank/DDBJ databases">
        <title>Evolution of pathogenesis and genome organization in the Tremellales.</title>
        <authorList>
            <person name="Cuomo C."/>
            <person name="Litvintseva A."/>
            <person name="Heitman J."/>
            <person name="Chen Y."/>
            <person name="Sun S."/>
            <person name="Springer D."/>
            <person name="Dromer F."/>
            <person name="Young S."/>
            <person name="Zeng Q."/>
            <person name="Chapman S."/>
            <person name="Gujja S."/>
            <person name="Saif S."/>
            <person name="Birren B."/>
        </authorList>
    </citation>
    <scope>NUCLEOTIDE SEQUENCE [LARGE SCALE GENOMIC DNA]</scope>
    <source>
        <strain evidence="4 5">ATCC 28783</strain>
    </source>
</reference>
<dbReference type="InterPro" id="IPR013088">
    <property type="entry name" value="Znf_NHR/GATA"/>
</dbReference>
<accession>A0A4Q1BNB3</accession>
<dbReference type="Pfam" id="PF00320">
    <property type="entry name" value="GATA"/>
    <property type="match status" value="1"/>
</dbReference>
<protein>
    <recommendedName>
        <fullName evidence="3">GATA-type domain-containing protein</fullName>
    </recommendedName>
</protein>
<dbReference type="GO" id="GO:0006355">
    <property type="term" value="P:regulation of DNA-templated transcription"/>
    <property type="evidence" value="ECO:0007669"/>
    <property type="project" value="InterPro"/>
</dbReference>
<evidence type="ECO:0000256" key="2">
    <source>
        <dbReference type="SAM" id="MobiDB-lite"/>
    </source>
</evidence>
<dbReference type="Proteomes" id="UP000289152">
    <property type="component" value="Unassembled WGS sequence"/>
</dbReference>
<evidence type="ECO:0000259" key="3">
    <source>
        <dbReference type="PROSITE" id="PS50114"/>
    </source>
</evidence>
<dbReference type="SUPFAM" id="SSF57716">
    <property type="entry name" value="Glucocorticoid receptor-like (DNA-binding domain)"/>
    <property type="match status" value="1"/>
</dbReference>
<name>A0A4Q1BNB3_TREME</name>
<evidence type="ECO:0000313" key="5">
    <source>
        <dbReference type="Proteomes" id="UP000289152"/>
    </source>
</evidence>
<organism evidence="4 5">
    <name type="scientific">Tremella mesenterica</name>
    <name type="common">Jelly fungus</name>
    <dbReference type="NCBI Taxonomy" id="5217"/>
    <lineage>
        <taxon>Eukaryota</taxon>
        <taxon>Fungi</taxon>
        <taxon>Dikarya</taxon>
        <taxon>Basidiomycota</taxon>
        <taxon>Agaricomycotina</taxon>
        <taxon>Tremellomycetes</taxon>
        <taxon>Tremellales</taxon>
        <taxon>Tremellaceae</taxon>
        <taxon>Tremella</taxon>
    </lineage>
</organism>
<feature type="region of interest" description="Disordered" evidence="2">
    <location>
        <begin position="224"/>
        <end position="327"/>
    </location>
</feature>
<feature type="domain" description="GATA-type" evidence="3">
    <location>
        <begin position="392"/>
        <end position="450"/>
    </location>
</feature>
<dbReference type="SMART" id="SM00401">
    <property type="entry name" value="ZnF_GATA"/>
    <property type="match status" value="1"/>
</dbReference>
<feature type="region of interest" description="Disordered" evidence="2">
    <location>
        <begin position="517"/>
        <end position="573"/>
    </location>
</feature>
<feature type="compositionally biased region" description="Polar residues" evidence="2">
    <location>
        <begin position="521"/>
        <end position="536"/>
    </location>
</feature>
<keyword evidence="5" id="KW-1185">Reference proteome</keyword>
<proteinExistence type="predicted"/>
<feature type="compositionally biased region" description="Low complexity" evidence="2">
    <location>
        <begin position="306"/>
        <end position="320"/>
    </location>
</feature>
<dbReference type="GO" id="GO:0008270">
    <property type="term" value="F:zinc ion binding"/>
    <property type="evidence" value="ECO:0007669"/>
    <property type="project" value="UniProtKB-KW"/>
</dbReference>
<dbReference type="Gene3D" id="3.30.50.10">
    <property type="entry name" value="Erythroid Transcription Factor GATA-1, subunit A"/>
    <property type="match status" value="1"/>
</dbReference>
<feature type="region of interest" description="Disordered" evidence="2">
    <location>
        <begin position="360"/>
        <end position="392"/>
    </location>
</feature>
<feature type="compositionally biased region" description="Basic and acidic residues" evidence="2">
    <location>
        <begin position="248"/>
        <end position="272"/>
    </location>
</feature>
<dbReference type="OrthoDB" id="515401at2759"/>
<dbReference type="GO" id="GO:0043565">
    <property type="term" value="F:sequence-specific DNA binding"/>
    <property type="evidence" value="ECO:0007669"/>
    <property type="project" value="InterPro"/>
</dbReference>
<feature type="region of interest" description="Disordered" evidence="2">
    <location>
        <begin position="454"/>
        <end position="495"/>
    </location>
</feature>
<feature type="compositionally biased region" description="Polar residues" evidence="2">
    <location>
        <begin position="543"/>
        <end position="552"/>
    </location>
</feature>
<dbReference type="PROSITE" id="PS50114">
    <property type="entry name" value="GATA_ZN_FINGER_2"/>
    <property type="match status" value="1"/>
</dbReference>
<comment type="caution">
    <text evidence="4">The sequence shown here is derived from an EMBL/GenBank/DDBJ whole genome shotgun (WGS) entry which is preliminary data.</text>
</comment>
<gene>
    <name evidence="4" type="ORF">M231_03432</name>
</gene>
<dbReference type="InterPro" id="IPR000679">
    <property type="entry name" value="Znf_GATA"/>
</dbReference>
<dbReference type="InParanoid" id="A0A4Q1BNB3"/>